<dbReference type="InterPro" id="IPR015424">
    <property type="entry name" value="PyrdxlP-dep_Trfase"/>
</dbReference>
<organism evidence="1">
    <name type="scientific">marine metagenome</name>
    <dbReference type="NCBI Taxonomy" id="408172"/>
    <lineage>
        <taxon>unclassified sequences</taxon>
        <taxon>metagenomes</taxon>
        <taxon>ecological metagenomes</taxon>
    </lineage>
</organism>
<evidence type="ECO:0000313" key="1">
    <source>
        <dbReference type="EMBL" id="SVA05686.1"/>
    </source>
</evidence>
<dbReference type="PANTHER" id="PTHR30244">
    <property type="entry name" value="TRANSAMINASE"/>
    <property type="match status" value="1"/>
</dbReference>
<dbReference type="Gene3D" id="3.40.640.10">
    <property type="entry name" value="Type I PLP-dependent aspartate aminotransferase-like (Major domain)"/>
    <property type="match status" value="1"/>
</dbReference>
<dbReference type="GO" id="GO:0008483">
    <property type="term" value="F:transaminase activity"/>
    <property type="evidence" value="ECO:0007669"/>
    <property type="project" value="TreeGrafter"/>
</dbReference>
<dbReference type="InterPro" id="IPR000653">
    <property type="entry name" value="DegT/StrS_aminotransferase"/>
</dbReference>
<dbReference type="Pfam" id="PF01041">
    <property type="entry name" value="DegT_DnrJ_EryC1"/>
    <property type="match status" value="1"/>
</dbReference>
<feature type="non-terminal residue" evidence="1">
    <location>
        <position position="1"/>
    </location>
</feature>
<dbReference type="InterPro" id="IPR015422">
    <property type="entry name" value="PyrdxlP-dep_Trfase_small"/>
</dbReference>
<protein>
    <recommendedName>
        <fullName evidence="2">Aminotransferase class I/classII domain-containing protein</fullName>
    </recommendedName>
</protein>
<dbReference type="Gene3D" id="3.90.1150.10">
    <property type="entry name" value="Aspartate Aminotransferase, domain 1"/>
    <property type="match status" value="1"/>
</dbReference>
<dbReference type="InterPro" id="IPR015421">
    <property type="entry name" value="PyrdxlP-dep_Trfase_major"/>
</dbReference>
<dbReference type="AlphaFoldDB" id="A0A381SNX1"/>
<accession>A0A381SNX1</accession>
<evidence type="ECO:0008006" key="2">
    <source>
        <dbReference type="Google" id="ProtNLM"/>
    </source>
</evidence>
<dbReference type="PIRSF" id="PIRSF000390">
    <property type="entry name" value="PLP_StrS"/>
    <property type="match status" value="1"/>
</dbReference>
<dbReference type="GO" id="GO:0000271">
    <property type="term" value="P:polysaccharide biosynthetic process"/>
    <property type="evidence" value="ECO:0007669"/>
    <property type="project" value="TreeGrafter"/>
</dbReference>
<name>A0A381SNX1_9ZZZZ</name>
<sequence>VPKAIAFIPHKKRVEKHKIEYLRAISEAMDDPYQAEDGRDIRGIQLELYNKCAKLSGIPYWTFTDCCTDSLQISVAALTNFGDSILVPAYGWRAFANAPVFMGRQVRFVDCDKTGNMDMDKALEGLIKEQWGTIKAVIIVHNFGTIIDIKKIYKICKEREIAIIEDAAPSFYMGEPYNYVPGQCADAVCYSFDFTKSPGTLGSGGGIAVHNESLHNIIYEIAAHGTAKDKSITRFGTKSFLDITSCAVLLTEINLFEANNYRERRRQVASFYMDNLPYTNIAGDNFIWERYTMSVPRNKVEEVLNKLHSINCLARIMFKEPLTTFSWLNTNNDKCPQTEEFINSIVHIPSHHFLETNDLERIAKVLQ</sequence>
<dbReference type="PANTHER" id="PTHR30244:SF34">
    <property type="entry name" value="DTDP-4-AMINO-4,6-DIDEOXYGALACTOSE TRANSAMINASE"/>
    <property type="match status" value="1"/>
</dbReference>
<dbReference type="SUPFAM" id="SSF53383">
    <property type="entry name" value="PLP-dependent transferases"/>
    <property type="match status" value="1"/>
</dbReference>
<proteinExistence type="predicted"/>
<dbReference type="EMBL" id="UINC01003366">
    <property type="protein sequence ID" value="SVA05686.1"/>
    <property type="molecule type" value="Genomic_DNA"/>
</dbReference>
<gene>
    <name evidence="1" type="ORF">METZ01_LOCUS58540</name>
</gene>
<reference evidence="1" key="1">
    <citation type="submission" date="2018-05" db="EMBL/GenBank/DDBJ databases">
        <authorList>
            <person name="Lanie J.A."/>
            <person name="Ng W.-L."/>
            <person name="Kazmierczak K.M."/>
            <person name="Andrzejewski T.M."/>
            <person name="Davidsen T.M."/>
            <person name="Wayne K.J."/>
            <person name="Tettelin H."/>
            <person name="Glass J.I."/>
            <person name="Rusch D."/>
            <person name="Podicherti R."/>
            <person name="Tsui H.-C.T."/>
            <person name="Winkler M.E."/>
        </authorList>
    </citation>
    <scope>NUCLEOTIDE SEQUENCE</scope>
</reference>
<dbReference type="GO" id="GO:0030170">
    <property type="term" value="F:pyridoxal phosphate binding"/>
    <property type="evidence" value="ECO:0007669"/>
    <property type="project" value="TreeGrafter"/>
</dbReference>